<evidence type="ECO:0000256" key="1">
    <source>
        <dbReference type="SAM" id="Phobius"/>
    </source>
</evidence>
<evidence type="ECO:0000313" key="3">
    <source>
        <dbReference type="Proteomes" id="UP000273982"/>
    </source>
</evidence>
<feature type="transmembrane region" description="Helical" evidence="1">
    <location>
        <begin position="68"/>
        <end position="90"/>
    </location>
</feature>
<name>A0A3G8M2M8_9HYPH</name>
<keyword evidence="1" id="KW-0812">Transmembrane</keyword>
<gene>
    <name evidence="2" type="ORF">EHO51_05255</name>
</gene>
<dbReference type="EMBL" id="CP034086">
    <property type="protein sequence ID" value="AZG76186.1"/>
    <property type="molecule type" value="Genomic_DNA"/>
</dbReference>
<sequence>MTPLTLFLAKLIGAYALIMSAWMLVRRDVALQMIESVSREPVAIAFVGMIRLAIGLAIVIGHDIWSDMAAALVSLVGWITLISGFLTLFLPPRTVRDIFARMAYEKRYPVFALISFALGGALLIAGFSA</sequence>
<proteinExistence type="predicted"/>
<dbReference type="Proteomes" id="UP000273982">
    <property type="component" value="Chromosome"/>
</dbReference>
<protein>
    <submittedName>
        <fullName evidence="2">Uncharacterized protein</fullName>
    </submittedName>
</protein>
<feature type="transmembrane region" description="Helical" evidence="1">
    <location>
        <begin position="110"/>
        <end position="128"/>
    </location>
</feature>
<dbReference type="KEGG" id="mros:EHO51_05255"/>
<evidence type="ECO:0000313" key="2">
    <source>
        <dbReference type="EMBL" id="AZG76186.1"/>
    </source>
</evidence>
<keyword evidence="1" id="KW-0472">Membrane</keyword>
<feature type="transmembrane region" description="Helical" evidence="1">
    <location>
        <begin position="41"/>
        <end position="62"/>
    </location>
</feature>
<dbReference type="AlphaFoldDB" id="A0A3G8M2M8"/>
<keyword evidence="1" id="KW-1133">Transmembrane helix</keyword>
<dbReference type="RefSeq" id="WP_124738010.1">
    <property type="nucleotide sequence ID" value="NZ_CP034086.1"/>
</dbReference>
<feature type="transmembrane region" description="Helical" evidence="1">
    <location>
        <begin position="6"/>
        <end position="25"/>
    </location>
</feature>
<organism evidence="2 3">
    <name type="scientific">Methylocystis rosea</name>
    <dbReference type="NCBI Taxonomy" id="173366"/>
    <lineage>
        <taxon>Bacteria</taxon>
        <taxon>Pseudomonadati</taxon>
        <taxon>Pseudomonadota</taxon>
        <taxon>Alphaproteobacteria</taxon>
        <taxon>Hyphomicrobiales</taxon>
        <taxon>Methylocystaceae</taxon>
        <taxon>Methylocystis</taxon>
    </lineage>
</organism>
<accession>A0A3G8M2M8</accession>
<reference evidence="2 3" key="1">
    <citation type="submission" date="2018-11" db="EMBL/GenBank/DDBJ databases">
        <title>Genome squencing of methanotrophic bacteria isolated from alkaline groundwater in Korea.</title>
        <authorList>
            <person name="Nguyen L.N."/>
        </authorList>
    </citation>
    <scope>NUCLEOTIDE SEQUENCE [LARGE SCALE GENOMIC DNA]</scope>
    <source>
        <strain evidence="2 3">GW6</strain>
    </source>
</reference>